<dbReference type="Proteomes" id="UP000596329">
    <property type="component" value="Chromosome"/>
</dbReference>
<accession>A0A7U2NGY0</accession>
<dbReference type="EMBL" id="CP059075">
    <property type="protein sequence ID" value="QRE04884.1"/>
    <property type="molecule type" value="Genomic_DNA"/>
</dbReference>
<dbReference type="AlphaFoldDB" id="A0A7U2NGY0"/>
<dbReference type="RefSeq" id="WP_063742863.1">
    <property type="nucleotide sequence ID" value="NZ_CP059075.1"/>
</dbReference>
<organism evidence="1 2">
    <name type="scientific">Flavobacterium psychrophilum</name>
    <dbReference type="NCBI Taxonomy" id="96345"/>
    <lineage>
        <taxon>Bacteria</taxon>
        <taxon>Pseudomonadati</taxon>
        <taxon>Bacteroidota</taxon>
        <taxon>Flavobacteriia</taxon>
        <taxon>Flavobacteriales</taxon>
        <taxon>Flavobacteriaceae</taxon>
        <taxon>Flavobacterium</taxon>
    </lineage>
</organism>
<reference evidence="1 2" key="1">
    <citation type="submission" date="2020-07" db="EMBL/GenBank/DDBJ databases">
        <title>Genomic characterization of Flavobacterium psychrophilum strains.</title>
        <authorList>
            <person name="Castillo D."/>
            <person name="Jorgensen J."/>
            <person name="Middelboe M."/>
        </authorList>
    </citation>
    <scope>NUCLEOTIDE SEQUENCE [LARGE SCALE GENOMIC DNA]</scope>
    <source>
        <strain evidence="1 2">FPS-R7</strain>
    </source>
</reference>
<sequence>MQVIPKLIDYSCEQQGRYGFSIPFLIGAERYVTKNNDYSINDLLNDLKNSEIKYFISNCKELDEIIIGHHKTEYPHFADLKNYNSVYINDIDFLENTVNFQELINCITELYSCKIENELFSKNYYTRKWSNLTDSDITEIENAKKIKR</sequence>
<evidence type="ECO:0000313" key="2">
    <source>
        <dbReference type="Proteomes" id="UP000596329"/>
    </source>
</evidence>
<proteinExistence type="predicted"/>
<gene>
    <name evidence="1" type="ORF">H0H26_04655</name>
</gene>
<protein>
    <submittedName>
        <fullName evidence="1">Uncharacterized protein</fullName>
    </submittedName>
</protein>
<name>A0A7U2NGY0_FLAPS</name>
<evidence type="ECO:0000313" key="1">
    <source>
        <dbReference type="EMBL" id="QRE04884.1"/>
    </source>
</evidence>